<evidence type="ECO:0000256" key="6">
    <source>
        <dbReference type="ARBA" id="ARBA00023054"/>
    </source>
</evidence>
<dbReference type="GO" id="GO:0016020">
    <property type="term" value="C:membrane"/>
    <property type="evidence" value="ECO:0007669"/>
    <property type="project" value="UniProtKB-SubCell"/>
</dbReference>
<feature type="chain" id="PRO_5001822463" description="GOLD domain-containing protein" evidence="9">
    <location>
        <begin position="23"/>
        <end position="141"/>
    </location>
</feature>
<evidence type="ECO:0000256" key="3">
    <source>
        <dbReference type="ARBA" id="ARBA00022692"/>
    </source>
</evidence>
<comment type="subcellular location">
    <subcellularLocation>
        <location evidence="1 8">Membrane</location>
        <topology evidence="1 8">Single-pass type I membrane protein</topology>
    </subcellularLocation>
</comment>
<feature type="non-terminal residue" evidence="11">
    <location>
        <position position="141"/>
    </location>
</feature>
<dbReference type="InterPro" id="IPR009038">
    <property type="entry name" value="GOLD_dom"/>
</dbReference>
<dbReference type="eggNOG" id="KOG1691">
    <property type="taxonomic scope" value="Eukaryota"/>
</dbReference>
<dbReference type="PROSITE" id="PS50866">
    <property type="entry name" value="GOLD"/>
    <property type="match status" value="1"/>
</dbReference>
<dbReference type="PANTHER" id="PTHR22811">
    <property type="entry name" value="TRANSMEMBRANE EMP24 DOMAIN-CONTAINING PROTEIN"/>
    <property type="match status" value="1"/>
</dbReference>
<evidence type="ECO:0000256" key="9">
    <source>
        <dbReference type="SAM" id="SignalP"/>
    </source>
</evidence>
<evidence type="ECO:0000313" key="12">
    <source>
        <dbReference type="Proteomes" id="UP000029120"/>
    </source>
</evidence>
<protein>
    <recommendedName>
        <fullName evidence="10">GOLD domain-containing protein</fullName>
    </recommendedName>
</protein>
<reference evidence="12" key="1">
    <citation type="journal article" date="2015" name="Nat. Plants">
        <title>Genome expansion of Arabis alpina linked with retrotransposition and reduced symmetric DNA methylation.</title>
        <authorList>
            <person name="Willing E.M."/>
            <person name="Rawat V."/>
            <person name="Mandakova T."/>
            <person name="Maumus F."/>
            <person name="James G.V."/>
            <person name="Nordstroem K.J."/>
            <person name="Becker C."/>
            <person name="Warthmann N."/>
            <person name="Chica C."/>
            <person name="Szarzynska B."/>
            <person name="Zytnicki M."/>
            <person name="Albani M.C."/>
            <person name="Kiefer C."/>
            <person name="Bergonzi S."/>
            <person name="Castaings L."/>
            <person name="Mateos J.L."/>
            <person name="Berns M.C."/>
            <person name="Bujdoso N."/>
            <person name="Piofczyk T."/>
            <person name="de Lorenzo L."/>
            <person name="Barrero-Sicilia C."/>
            <person name="Mateos I."/>
            <person name="Piednoel M."/>
            <person name="Hagmann J."/>
            <person name="Chen-Min-Tao R."/>
            <person name="Iglesias-Fernandez R."/>
            <person name="Schuster S.C."/>
            <person name="Alonso-Blanco C."/>
            <person name="Roudier F."/>
            <person name="Carbonero P."/>
            <person name="Paz-Ares J."/>
            <person name="Davis S.J."/>
            <person name="Pecinka A."/>
            <person name="Quesneville H."/>
            <person name="Colot V."/>
            <person name="Lysak M.A."/>
            <person name="Weigel D."/>
            <person name="Coupland G."/>
            <person name="Schneeberger K."/>
        </authorList>
    </citation>
    <scope>NUCLEOTIDE SEQUENCE [LARGE SCALE GENOMIC DNA]</scope>
    <source>
        <strain evidence="12">cv. Pajares</strain>
    </source>
</reference>
<feature type="domain" description="GOLD" evidence="10">
    <location>
        <begin position="32"/>
        <end position="141"/>
    </location>
</feature>
<feature type="signal peptide" evidence="9">
    <location>
        <begin position="1"/>
        <end position="22"/>
    </location>
</feature>
<dbReference type="OMA" id="YIHEEMY"/>
<keyword evidence="7" id="KW-0472">Membrane</keyword>
<evidence type="ECO:0000259" key="10">
    <source>
        <dbReference type="PROSITE" id="PS50866"/>
    </source>
</evidence>
<keyword evidence="3 8" id="KW-0812">Transmembrane</keyword>
<dbReference type="Pfam" id="PF01105">
    <property type="entry name" value="EMP24_GP25L"/>
    <property type="match status" value="1"/>
</dbReference>
<evidence type="ECO:0000256" key="4">
    <source>
        <dbReference type="ARBA" id="ARBA00022729"/>
    </source>
</evidence>
<dbReference type="OrthoDB" id="1929172at2759"/>
<keyword evidence="6" id="KW-0175">Coiled coil</keyword>
<dbReference type="AlphaFoldDB" id="A0A087GUF0"/>
<keyword evidence="4 9" id="KW-0732">Signal</keyword>
<dbReference type="EMBL" id="CM002873">
    <property type="protein sequence ID" value="KFK33502.1"/>
    <property type="molecule type" value="Genomic_DNA"/>
</dbReference>
<dbReference type="Gramene" id="KFK33502">
    <property type="protein sequence ID" value="KFK33502"/>
    <property type="gene ID" value="AALP_AA5G021300"/>
</dbReference>
<gene>
    <name evidence="11" type="ordered locus">AALP_Aa5g021300</name>
</gene>
<name>A0A087GUF0_ARAAL</name>
<evidence type="ECO:0000256" key="5">
    <source>
        <dbReference type="ARBA" id="ARBA00022989"/>
    </source>
</evidence>
<organism evidence="11 12">
    <name type="scientific">Arabis alpina</name>
    <name type="common">Alpine rock-cress</name>
    <dbReference type="NCBI Taxonomy" id="50452"/>
    <lineage>
        <taxon>Eukaryota</taxon>
        <taxon>Viridiplantae</taxon>
        <taxon>Streptophyta</taxon>
        <taxon>Embryophyta</taxon>
        <taxon>Tracheophyta</taxon>
        <taxon>Spermatophyta</taxon>
        <taxon>Magnoliopsida</taxon>
        <taxon>eudicotyledons</taxon>
        <taxon>Gunneridae</taxon>
        <taxon>Pentapetalae</taxon>
        <taxon>rosids</taxon>
        <taxon>malvids</taxon>
        <taxon>Brassicales</taxon>
        <taxon>Brassicaceae</taxon>
        <taxon>Arabideae</taxon>
        <taxon>Arabis</taxon>
    </lineage>
</organism>
<evidence type="ECO:0000256" key="2">
    <source>
        <dbReference type="ARBA" id="ARBA00007104"/>
    </source>
</evidence>
<evidence type="ECO:0000313" key="11">
    <source>
        <dbReference type="EMBL" id="KFK33502.1"/>
    </source>
</evidence>
<sequence length="141" mass="15921">MEIPRSYILLLVIVLSSQKAVSVRYELKSGQTKCIGEDIHKNSLSVGKYFIVNPNEDHPLPSSHKIHVKVIPPQGKTMLHDAEDVESGQFSFTAYETGSYIACISVVDHKPEITLDLDFDWRFGVHHTNDWSKVAKKTQVD</sequence>
<keyword evidence="12" id="KW-1185">Reference proteome</keyword>
<evidence type="ECO:0000256" key="7">
    <source>
        <dbReference type="ARBA" id="ARBA00023136"/>
    </source>
</evidence>
<dbReference type="Proteomes" id="UP000029120">
    <property type="component" value="Chromosome 5"/>
</dbReference>
<comment type="similarity">
    <text evidence="2 8">Belongs to the EMP24/GP25L family.</text>
</comment>
<evidence type="ECO:0000256" key="8">
    <source>
        <dbReference type="RuleBase" id="RU003827"/>
    </source>
</evidence>
<evidence type="ECO:0000256" key="1">
    <source>
        <dbReference type="ARBA" id="ARBA00004479"/>
    </source>
</evidence>
<dbReference type="InterPro" id="IPR015720">
    <property type="entry name" value="Emp24-like"/>
</dbReference>
<proteinExistence type="inferred from homology"/>
<keyword evidence="5" id="KW-1133">Transmembrane helix</keyword>
<accession>A0A087GUF0</accession>